<feature type="transmembrane region" description="Helical" evidence="6">
    <location>
        <begin position="160"/>
        <end position="177"/>
    </location>
</feature>
<dbReference type="CDD" id="cd13964">
    <property type="entry name" value="PT_UbiA_1"/>
    <property type="match status" value="1"/>
</dbReference>
<keyword evidence="2" id="KW-1003">Cell membrane</keyword>
<feature type="transmembrane region" description="Helical" evidence="6">
    <location>
        <begin position="12"/>
        <end position="33"/>
    </location>
</feature>
<feature type="transmembrane region" description="Helical" evidence="6">
    <location>
        <begin position="213"/>
        <end position="232"/>
    </location>
</feature>
<dbReference type="GO" id="GO:0016765">
    <property type="term" value="F:transferase activity, transferring alkyl or aryl (other than methyl) groups"/>
    <property type="evidence" value="ECO:0007669"/>
    <property type="project" value="InterPro"/>
</dbReference>
<evidence type="ECO:0000313" key="8">
    <source>
        <dbReference type="Proteomes" id="UP000028007"/>
    </source>
</evidence>
<dbReference type="PANTHER" id="PTHR42723">
    <property type="entry name" value="CHLOROPHYLL SYNTHASE"/>
    <property type="match status" value="1"/>
</dbReference>
<dbReference type="Proteomes" id="UP000028007">
    <property type="component" value="Unassembled WGS sequence"/>
</dbReference>
<dbReference type="InterPro" id="IPR050475">
    <property type="entry name" value="Prenyltransferase_related"/>
</dbReference>
<dbReference type="AlphaFoldDB" id="A0A081PI24"/>
<organism evidence="7 8">
    <name type="scientific">Pedobacter antarcticus 4BY</name>
    <dbReference type="NCBI Taxonomy" id="1358423"/>
    <lineage>
        <taxon>Bacteria</taxon>
        <taxon>Pseudomonadati</taxon>
        <taxon>Bacteroidota</taxon>
        <taxon>Sphingobacteriia</taxon>
        <taxon>Sphingobacteriales</taxon>
        <taxon>Sphingobacteriaceae</taxon>
        <taxon>Pedobacter</taxon>
    </lineage>
</organism>
<dbReference type="EMBL" id="JNFF01000045">
    <property type="protein sequence ID" value="KEQ30347.1"/>
    <property type="molecule type" value="Genomic_DNA"/>
</dbReference>
<keyword evidence="3 6" id="KW-0812">Transmembrane</keyword>
<evidence type="ECO:0000256" key="2">
    <source>
        <dbReference type="ARBA" id="ARBA00022475"/>
    </source>
</evidence>
<dbReference type="Gene3D" id="1.10.357.140">
    <property type="entry name" value="UbiA prenyltransferase"/>
    <property type="match status" value="1"/>
</dbReference>
<dbReference type="PANTHER" id="PTHR42723:SF1">
    <property type="entry name" value="CHLOROPHYLL SYNTHASE, CHLOROPLASTIC"/>
    <property type="match status" value="1"/>
</dbReference>
<dbReference type="InterPro" id="IPR000537">
    <property type="entry name" value="UbiA_prenyltransferase"/>
</dbReference>
<keyword evidence="8" id="KW-1185">Reference proteome</keyword>
<feature type="transmembrane region" description="Helical" evidence="6">
    <location>
        <begin position="244"/>
        <end position="263"/>
    </location>
</feature>
<evidence type="ECO:0000313" key="7">
    <source>
        <dbReference type="EMBL" id="KEQ30347.1"/>
    </source>
</evidence>
<reference evidence="7 8" key="1">
    <citation type="journal article" date="1992" name="Int. J. Syst. Bacteriol.">
        <title>Sphingobacterium antarcticus sp. nov. a Psychrotrophic Bacterium from the Soils of Schirmacher Oasis, Antarctica.</title>
        <authorList>
            <person name="Shivaji S."/>
            <person name="Ray M.K."/>
            <person name="Rao N.S."/>
            <person name="Saiserr L."/>
            <person name="Jagannadham M.V."/>
            <person name="Kumar G.S."/>
            <person name="Reddy G."/>
            <person name="Bhargava P.M."/>
        </authorList>
    </citation>
    <scope>NUCLEOTIDE SEQUENCE [LARGE SCALE GENOMIC DNA]</scope>
    <source>
        <strain evidence="7 8">4BY</strain>
    </source>
</reference>
<name>A0A081PI24_9SPHI</name>
<feature type="transmembrane region" description="Helical" evidence="6">
    <location>
        <begin position="80"/>
        <end position="102"/>
    </location>
</feature>
<dbReference type="eggNOG" id="COG0382">
    <property type="taxonomic scope" value="Bacteria"/>
</dbReference>
<keyword evidence="7" id="KW-0808">Transferase</keyword>
<dbReference type="OrthoDB" id="2908954at2"/>
<feature type="transmembrane region" description="Helical" evidence="6">
    <location>
        <begin position="131"/>
        <end position="154"/>
    </location>
</feature>
<comment type="subcellular location">
    <subcellularLocation>
        <location evidence="1">Membrane</location>
        <topology evidence="1">Multi-pass membrane protein</topology>
    </subcellularLocation>
</comment>
<sequence>MEKLLGYLRLTRPANVITAVADVLAGMVISGYFLVQVDLWPVLLICLSTIGLYSGGIIFNDVFDAELDRVERPERPIPSGLIPLRAAIIFGSVCFAGGIFAAGLYQPVSILLAIAIVIACLTYNKWLKHHFILGPLNMGICRGLNLLLGMSILTTGLADWWFLALIPVVYIFAITMISRGEVHGGSKKTMVFAALLYLVVISCLLYVAVAQHYFLLILVFIVPFGLMIYRPLLAAFRNPEGRNIGKAVKAGVIALILLDATWSAAFGNWQVALCIVLLLPLSMGLSKLFAVT</sequence>
<dbReference type="GO" id="GO:0016020">
    <property type="term" value="C:membrane"/>
    <property type="evidence" value="ECO:0007669"/>
    <property type="project" value="UniProtKB-SubCell"/>
</dbReference>
<accession>A0A081PI24</accession>
<feature type="transmembrane region" description="Helical" evidence="6">
    <location>
        <begin position="39"/>
        <end position="59"/>
    </location>
</feature>
<feature type="transmembrane region" description="Helical" evidence="6">
    <location>
        <begin position="269"/>
        <end position="290"/>
    </location>
</feature>
<dbReference type="InterPro" id="IPR044878">
    <property type="entry name" value="UbiA_sf"/>
</dbReference>
<gene>
    <name evidence="7" type="ORF">N180_14625</name>
</gene>
<proteinExistence type="predicted"/>
<dbReference type="Pfam" id="PF01040">
    <property type="entry name" value="UbiA"/>
    <property type="match status" value="1"/>
</dbReference>
<evidence type="ECO:0000256" key="5">
    <source>
        <dbReference type="ARBA" id="ARBA00023136"/>
    </source>
</evidence>
<feature type="transmembrane region" description="Helical" evidence="6">
    <location>
        <begin position="108"/>
        <end position="124"/>
    </location>
</feature>
<dbReference type="NCBIfam" id="NF035940">
    <property type="entry name" value="prenyl_rel_EboC"/>
    <property type="match status" value="1"/>
</dbReference>
<evidence type="ECO:0000256" key="3">
    <source>
        <dbReference type="ARBA" id="ARBA00022692"/>
    </source>
</evidence>
<feature type="transmembrane region" description="Helical" evidence="6">
    <location>
        <begin position="189"/>
        <end position="207"/>
    </location>
</feature>
<evidence type="ECO:0000256" key="4">
    <source>
        <dbReference type="ARBA" id="ARBA00022989"/>
    </source>
</evidence>
<dbReference type="RefSeq" id="WP_037439965.1">
    <property type="nucleotide sequence ID" value="NZ_JNFF01000045.1"/>
</dbReference>
<evidence type="ECO:0000256" key="6">
    <source>
        <dbReference type="SAM" id="Phobius"/>
    </source>
</evidence>
<keyword evidence="4 6" id="KW-1133">Transmembrane helix</keyword>
<comment type="caution">
    <text evidence="7">The sequence shown here is derived from an EMBL/GenBank/DDBJ whole genome shotgun (WGS) entry which is preliminary data.</text>
</comment>
<evidence type="ECO:0000256" key="1">
    <source>
        <dbReference type="ARBA" id="ARBA00004141"/>
    </source>
</evidence>
<keyword evidence="5 6" id="KW-0472">Membrane</keyword>
<protein>
    <submittedName>
        <fullName evidence="7">Polyprenyltransferase</fullName>
    </submittedName>
</protein>